<dbReference type="EMBL" id="ML122250">
    <property type="protein sequence ID" value="RPD67022.1"/>
    <property type="molecule type" value="Genomic_DNA"/>
</dbReference>
<feature type="region of interest" description="Disordered" evidence="1">
    <location>
        <begin position="282"/>
        <end position="313"/>
    </location>
</feature>
<gene>
    <name evidence="2" type="ORF">L227DRAFT_11615</name>
</gene>
<protein>
    <submittedName>
        <fullName evidence="2">Uncharacterized protein</fullName>
    </submittedName>
</protein>
<dbReference type="OrthoDB" id="3363286at2759"/>
<accession>A0A5C2ST68</accession>
<organism evidence="2 3">
    <name type="scientific">Lentinus tigrinus ALCF2SS1-6</name>
    <dbReference type="NCBI Taxonomy" id="1328759"/>
    <lineage>
        <taxon>Eukaryota</taxon>
        <taxon>Fungi</taxon>
        <taxon>Dikarya</taxon>
        <taxon>Basidiomycota</taxon>
        <taxon>Agaricomycotina</taxon>
        <taxon>Agaricomycetes</taxon>
        <taxon>Polyporales</taxon>
        <taxon>Polyporaceae</taxon>
        <taxon>Lentinus</taxon>
    </lineage>
</organism>
<evidence type="ECO:0000313" key="2">
    <source>
        <dbReference type="EMBL" id="RPD67022.1"/>
    </source>
</evidence>
<dbReference type="AlphaFoldDB" id="A0A5C2ST68"/>
<name>A0A5C2ST68_9APHY</name>
<dbReference type="Proteomes" id="UP000313359">
    <property type="component" value="Unassembled WGS sequence"/>
</dbReference>
<proteinExistence type="predicted"/>
<reference evidence="2" key="1">
    <citation type="journal article" date="2018" name="Genome Biol. Evol.">
        <title>Genomics and development of Lentinus tigrinus, a white-rot wood-decaying mushroom with dimorphic fruiting bodies.</title>
        <authorList>
            <person name="Wu B."/>
            <person name="Xu Z."/>
            <person name="Knudson A."/>
            <person name="Carlson A."/>
            <person name="Chen N."/>
            <person name="Kovaka S."/>
            <person name="LaButti K."/>
            <person name="Lipzen A."/>
            <person name="Pennachio C."/>
            <person name="Riley R."/>
            <person name="Schakwitz W."/>
            <person name="Umezawa K."/>
            <person name="Ohm R.A."/>
            <person name="Grigoriev I.V."/>
            <person name="Nagy L.G."/>
            <person name="Gibbons J."/>
            <person name="Hibbett D."/>
        </authorList>
    </citation>
    <scope>NUCLEOTIDE SEQUENCE [LARGE SCALE GENOMIC DNA]</scope>
    <source>
        <strain evidence="2">ALCF2SS1-6</strain>
    </source>
</reference>
<dbReference type="STRING" id="1328759.A0A5C2ST68"/>
<evidence type="ECO:0000256" key="1">
    <source>
        <dbReference type="SAM" id="MobiDB-lite"/>
    </source>
</evidence>
<feature type="compositionally biased region" description="Basic residues" evidence="1">
    <location>
        <begin position="17"/>
        <end position="33"/>
    </location>
</feature>
<sequence>MPRLIPRLLRSLEHARSLPRKPPRRTAPQRRKKDPPITRVFTRPEEVGIAPTGRRQSILLDRKAVRLIYRHARYEREKAPAPQISVSKTQWAAKQRRGRAPLGVIPKEMTREERQFFANPYLRMLGSPLRKCLVSEYLLPRDLLIGMTPMLLPNERGKTAFLPAGISNPRDQTGGKMRYILCWKSVVEHLKQTGIFKRWRTSSASEISMHALIVQQIGHELRMRVLLELDILEQRLRRVQQPSSPPLLRWLTRGEWNAIKTNGMVPFDNAIAVLVVPPLNKDLNSKNRPKPHDSSEPPEDLLDPSPSRPQSLPLSVLYPTTAKEDFCKVDVLDLLPPARVPIYNGVPLFPSRKQRAALRAALGRVLTAEHFAKRGLGQRSLRATEDSDQSDLSGQVVKGDQKASHAVLVCSDERTIFRGDTVPLAIALWRLRMWEASEDDKDAMINWTMPESRTP</sequence>
<feature type="compositionally biased region" description="Low complexity" evidence="1">
    <location>
        <begin position="303"/>
        <end position="313"/>
    </location>
</feature>
<evidence type="ECO:0000313" key="3">
    <source>
        <dbReference type="Proteomes" id="UP000313359"/>
    </source>
</evidence>
<keyword evidence="3" id="KW-1185">Reference proteome</keyword>
<feature type="region of interest" description="Disordered" evidence="1">
    <location>
        <begin position="14"/>
        <end position="38"/>
    </location>
</feature>